<keyword evidence="5" id="KW-1185">Reference proteome</keyword>
<gene>
    <name evidence="4" type="ORF">MQE35_13185</name>
</gene>
<dbReference type="Pfam" id="PF13585">
    <property type="entry name" value="CHU_C"/>
    <property type="match status" value="1"/>
</dbReference>
<name>A0A9E6ZWX0_9FLAO</name>
<feature type="chain" id="PRO_5039528395" evidence="2">
    <location>
        <begin position="25"/>
        <end position="7592"/>
    </location>
</feature>
<dbReference type="Pfam" id="PF19081">
    <property type="entry name" value="Ig_7"/>
    <property type="match status" value="28"/>
</dbReference>
<proteinExistence type="predicted"/>
<dbReference type="SMART" id="SM00089">
    <property type="entry name" value="PKD"/>
    <property type="match status" value="10"/>
</dbReference>
<dbReference type="PROSITE" id="PS50825">
    <property type="entry name" value="HYR"/>
    <property type="match status" value="1"/>
</dbReference>
<dbReference type="Gene3D" id="2.60.120.200">
    <property type="match status" value="1"/>
</dbReference>
<dbReference type="InterPro" id="IPR045474">
    <property type="entry name" value="GEVED"/>
</dbReference>
<dbReference type="InterPro" id="IPR044023">
    <property type="entry name" value="Ig_7"/>
</dbReference>
<dbReference type="InterPro" id="IPR035986">
    <property type="entry name" value="PKD_dom_sf"/>
</dbReference>
<dbReference type="Proteomes" id="UP000831290">
    <property type="component" value="Chromosome"/>
</dbReference>
<sequence>MKSYLKPLPKILILFITIAGVAFAPHPDKYEPDTSVLLSGINNSDHEPAPVKNGNGLFRNRENDFVISECLEEHLGTSRTEAVWSFDNSLNDEDGDNDPVEGGFSGAEIVSDARRGNVLELDGTGGIQYGDGSDGSFLTQEIDQLSIGLWIKPDLNNIPNGDQIIFEESSTSTGFMIWLRSNGELQFSIDEVGKSPGRIVFPFPEDDEWHHIAFTYDAVIGDGLIVGYLDGEVIGVNQTELGSIPAHNDEGGLGAIFDGVIEGSEGEEAIPFKGKVDEVFYSREAISGGNILQYAHCFLGEYESNVECPTEAFQSHSGNWKVINLSTGESTEGIVPSPVLLNAVGYNDSDNLIYSMKRQDEDRILIITEVLKDPNGTYTFINHEVGPITGLIDSNVGGFNTGDIFENRLYIKNRDEPAIFIINVDSSSPNYLTLENTISLSKTIVTSDMVVDPSNGWIYAVSNDNELFSIDLEGSVESHGTLSPSGGEGLHIFGAQILDSNRILYGINNNNGEIYRIDLKDLKDNPDSEDIITATYFHTSGAETDVNDGARCHTIAVAMDFGDAPASYSATSHFVNDYNSAQHTSPLMIGSRVDIEDSSLTSANALRDDTTDIDDEDGLTNIPSVDGSNGSSQYSLTVPVFNTTGTEAILLGWIDFNRNGSFEINEVVEVNVPSTDDYTLTWEIPSNIAAGTSFLRLRLTTDPVFNISGTDPEAIDNRSIFLADDGEVEDYQITLVCPTVNAPVSGDDKEYCEGETAPELTVTVGTGETADWYDQPTGGNLLAQGTTSFNPGAPGTYYAEARNTTSGCVSQSRTEIILTENELPQITITAQPTCDTDLQHYSLQVQISEGTLESTQGTINTISGNFREITDIPAGTDITLTLTSTNGCETELQVTAPDCDCPTVNAPSGGDKQYCEGDTPPTLTVTVGIGETADWYDQPTGGNLLAQGATSFNPGAPGTYYAEARNTTSGCVSLSRTEIILTENELPQITITTQPTCDTDLQHYSLQVQISEGTLESTQGTISIISGNLREITDIPAGTDITLTLTSTNGCETELQVTAPNCQCPTVNAPGGDDEEYCEGESTPTLTVTVGIGETADWYDQPTGGNLLAQGATSFNPGAPGTYYAEARNTTSGCVSQSRTEIILTENELPQITITAQPTCDTDLQHYSLQVQISEGTLESTQGTINTISGNFREITDIPAGTDITLTLTSTNGCETELQVTAPDCDCPTVNAPSGGDKQYCEGDTPPTLTVTVGIGETADWYDQPTGGNLLAQGATSFNPGAPGTYYAEARNTTSGCVSLSRTEIILTENELPQITITTQPTCDTDLQHYSLQVQISEGTLESTQGTISIISGNLREITDIPAGTDITLTLTSTNGCETELQVTAPNCQCPTVNAPGGGDKQYCEGDTPPALTVTVGAGETADWYDQPTGGNLLAQGTTSFTPDQPGTYYAEARNTTSGCTSSNRTPVILTQNSLPIAAIAYDGNPYCATATAPVTLAGQQGGIFSAAPQGLAIDPATGTVNLENSTPGTYTVTYAFSNGSCDNTATAQIQVLPLPQISITALPQCDVNPATYSMQVLTSGGELSTSAGNVTNTSGNNWTVTNIPAGQSITLTLVNDNNCVETLGVNAPDCQCPTVNAPGGDDEEYCEGESTPTLTVTVGTGETADWYDQPTGGNLLAQGTTSFTPDQPGTYYAEARNTTSGCTSSNRTPVILTQNSLPIAAIAYDGNPYCATATAPVTLAGQQGGIFSAAPQGLAIDPATGTVNLENSTPGTYTVTYAFSNGSCDNTTTAQIQVLPLPQISITALPQCDVNPATYSMQVLTSGGELSTSAGNVSNTSGNNWTVTNIPAGQSITLTLVNDNNCVETLGVNAPDCQCPTVNAPGGDDDEYCEGESTPTLTVTVGTGETADWYDQPTGGNLLAQGTTSFTPDQPGTYYAEARNTTSGCTSLNRTPVILTQNSLPIAAIAYDGNPYCATATAPVTLAGQTGGIFSALPQGLAIDPATGTVNLENSIPGTYTVTYAFSNGSCDNTASAQIQVLPLPQISITALPQCDVNPATYSMQVLTSGGELSTSAGNVSNTSGNNWTVTNIPAGQSITLTLVNTDGCVETLGVNAPDCQCPTVNAPGGDDDEYCEGESTPTLTVTVGTGETADWYDQPTGGNLLAQGTTSFTPDQPGTYYAEARNTTSGCTSLNRTPVILTQNSLPIAAIAYDGNPYCATATAPVTLAGQTGGIFSALPQGLAIDPATGTVNLENSIPGTYTVTYAFSNGSCDNTATAQIQVLPLPQISITALPQCDVNPATYSMQVLTSGGELSTSAGNVSNTSGNNWTVTNIPAGQSITLTLVNDNNCVETLGVNAPDCQCPTVNAPGGDDDEYCEGESTPTLTVTVGTGETADWYDQPTGGNLLAQGTTSFTPDQPGTYFAQARNTTSGCTSSNRTPVILTQNSLPIAAIAYDGNPYCATATAPVTLAGQQGGIFSAAPQGLAIDPATGTVNLENSTPGTYTVTYAFSNGSCDNTATAQIQVLPLPQISITALPQCDVNPATYSMQVLTSGGELSTSAGNVTNTSGNNWTVTNIPAGQSITLTLVNDNNCVETLGVNAPDCQCPTVNAPGGDDDEYCEGESTPTLTVTVGTGETADWYDQPTGGNLLAQGTTSFTPDQPGTYYAEARNTTSGCTSLNRTPVILTQNSLPIAAIAYDGNPYCATATAPVTLAGQQGGIFSAAPQGLAIDPATGTVNLENSIPGTYTVTYAFSNGSCDNTATAQIQVLPLPQISITALPQCDVNPATYSMQVLTSGGELSTSAGNVSNTSGNNWTVTNIPAGQSITLTLVNDNNCVETLGVNAPDCQCPTVNAPGGDDDEYCEGESTPTLTVTVGTGETADWYDQPTGGNLLAQGTTSFTPDQPGTYFAQARNQASGCVSSIRAAVKAIPLPLPQASIAYPQQGLCADDTATVTLAGQQGGIFSALPQGLAIDPATGTVNLENSIPGTYTVTYAFSNGSCDNTASAQIQVLPLPQISITALPQCDVNPATYSMQVLTSGGELSTSAGNVSNTSGNNWTVTNIPAGQSITLTLVNDNNCVETLGVNAPDCDCPTLNIPVSGGDKQYCEGDTPPALTVTVGAGETADWYDQPTGGNLLAQGTTSFTPDQPGTYYAEARNQASGCVSSIRVAVKAIPLPLPQASIAYPQQGLCADDTATVTLAGQQGGIFSALPQGLAIDPATGTVNLQNSIPGTYTVTYAFSNGSCDNTTTAQIQVLPLPQISITALPQCDVNPATYSMQVLTSGGELSTSAGNVTNTSGNNWTVTNIPAGQSITLTLVNDNNCVETLGVNAPDCDCPTLNIPVSGGDKQYCEGDTPPALTVTVGAGETADWYDQPTGGNLLAQGTTSFTPDQPGTYFAEARNTASGCVSSIRVAVKAIPLPLPQASIAYPQQGLCADDTATVTLAGQQGGIFSALPQGLTIDPATGTVNLENSTPGTYTVTYAFSNGSCDNTTTAQIQVLPLPQISITALPQCDVNPATYSMQVLTSGGELSTSAGNVTNTSGNNWTVTNIPAGQSITLTLVNDNNCVETLGVNAPDCDCPTLNIPVSGEDKQYCEGDTPPALTVTVGAGETADWYDQPTGGNLLAQGTTSFTPGQPGTYFAQARNQASGCVSAIRVAVKAIPLPLPQASIAYPQQGLCADDTATVTLAGQQGGIFSALPQGLTIDPATGTVNLENSTPGTYTVTYAFSNGSCDNTATAQIQVLPLPQISITALPQCDVNPATYSMQVLTSGGELSTSAGNVSNTSGNNWTVTNIPAGQSITLTLVNDNNCVETLGVNAPDCDCPTLNTPVSGGDKQYCEGDTPPALTVTVGAGETADWYDQPTGGNLLAQGTTSFTPDQPGTYYAEARNQASGCVSSIRVAVKAIPLPLPQASIAYPQQGLCADDTATVTLAGQQGGIFSALPQGLVIDPATGTVNLENSIPGTYTVTYAFSNGSCDNTATTQIQVLPLPQISITALPQCDVNPATYSMQVLTSGGELSTSAGNVSNTSGNNWTVTNIPAGQSITLTLVNDNNCVETLGVNAPDCDCPTLNIPVSGGDKQYCEGDTPPALTVTVGAGETADWYDQPTGGNLLAQGTTSFTPDQPGTYFAQARNQASGCVSSIRVAVKAIPLPLPQASIAYPQQGLCADDTATVTLAGQQGGIFSALPQGLVIDPATGTVNLENSIPGTYTVTYAFSNGSCDNTATTQIQVLPLPQISITALPQCDVNPATYSMQVLTSGGELSTSAGNVSNTSGNNWTVTNIPAGQSITLTLVNDNNCVETLGVNAPDCQCPTVNAPGGDDDEYCEGESTPTLTVTVGTGETADWYDQPTGGNLLAQGTTSFTPDQPGTYFAQARNQASGCVSSIRAAVKAIPLPLPQASIAYPQQGLCADDTATVTLAGQQGGIFSALPQGLAIDPATGTVNLENSIPGTYTVTYAFSNGSCDNTASAQIQVLPLPQISITALPQCDVNPATYSMQVLTSGGELSTSAGNVSNTSGNNWTVTNIPAGQSITLTLVNDNNCVETLGVNAPDCQCPTVNAPGGDDDEYCEGESTPTLTVTVGTGETADWYDQPTGGNLLAQGTTSFTPDQPGTYFAQARNQASGCVSSIRAAVKAIPLPLPQASIAYPQQGLCADDTATVTLAGQQGGIFSALPQGLAIDPATGTVNLENSIPGTYTVTYAFSNGSCDNTASAQIQVLPLPQISITALPQCDVNPATYSMQVLTSGGELSTSAGNVSNTSGNNWTVTNIPAGQSITLTLVNDNNCVETLGVNAPDCDCPTLNIPVSGGDKQYCEGDTPPALTVTVGAGETADWYDQPTGGNLLAQGTTSFTPDQPGTYYAEARNQASGCVSSIRVAVKAIPLPLPQASIAYPQQGLCADDTATVTLAGQQGGIFSALPQGLAIDPATGTVNLQNSIPGTYTVTYAFSNGSCDNTTTAQIQVLPLPQISITALPQCDVNPATYSMQVLTSGGELSTSAGNVTNTSGNNWTVTNIPAGQSITLTLVNDNNCVETLGVNAPDCDCPTLNIPVSGGDKQYCEGDTPPALTVTVGAGETADWYDQPTGGNLLAQGTTSFTPDQPGTYFAEARNTASGCVSSIRVAVKAIPLPLPQASIAYPQQGLCADDTATVTLAGQQGGIFSALPQGLVIDPATGTVNLQNSIPGTYTVTYAFSNGSCDNTTTAQIQVLPLPQISITALPQCDVNPATYSMQVLTSGGELSTSAGNVTNTSGNNWTVTNIPAGQSITLTLVNDNNCVETLGVNAPDCDCPTLNIPVSGEDKQYCEGDTPPALTVTVGAGETADWYDQPTGGNLLAQGTTSFTPGQPGTYFAQARNQASGCVSAIRVAVKAIPLPLPQASIAYPQQGLCADDTATVTLAGQQGGIFSALPQGLTIDPATGTVNLENSTPGTYTVTYAFSNGSCDNTATAQIQVLPLPQISITALPQCDVNPATYSMQVLTSGGELSTSAGNVSNTSGNNWTVTNIPAGQSITLTLVNDNNCVETLGVNAPDCDCPTLNTPVSGGDKQYCEGDTPPALTVTVGAGETADWYDQPTGGNLLAQGTTSFTPDQPGTYYAEARNQASGCVSSIRVAVKAIPLPLPQASIAYPQQGLCADDTATVTLAGQQGGIFSALPQGLVIDPATGTVNLENSIPGTYTVTYAFSNGSCDNTATTQIQVLPLPQISITALPQCDVNPATYSMQVLTSGGELSTSAGNVSNTSGNNWTVTNIPAGQSITLTLVNDNNCVETLGVNAPDCDCPTLNIPVSGGDKQYCEGDTPPALTVTVGAGETADWYDQPTGGNLLAQGTTSFTPDQPGTYFAQARNQASGCVSSIRVAVKAIPLPLPQASIAYPQQGLCADDTATVTLAGQQGGIFSALPQGLVIDPATGTVNLENSIPGTYTVTYAFSNGSCDNTATTQIQVLPLPQISITALPQCDVNPATYSMQVLTSGGELSTSAGNVSNTSGNNWTVTNIPAGQSITLTLVNDNNCVETLGVNAPDCDCPTLNIPVSGGDKQYCEGDTPPALTVTVGAGETADWYDQPTGGNLLAQGTTSFNPGAPGTYYAQARNTASGCVSAIRVAVKAIPLPLPQASIAYPQQGLCADDTATVTLAGQQGGIFSALPQGMVIDPATGTVNLENSIPGTYTVTYAFSNGSCDNTATAQIQVLPLPQISITALPQCDVNPATYSMQVLTSGGELSTSAGNVSNTSGNNWTVTNIPAGQSITLTLVNTDGCVETLGVNAPDCQCPTLNIPVSGGDKQYCEGESTPALTVSVGAGETADWYDQPTGGNLLAQGTTSFTPDQPGTYYAEARNQASGCVSSIRVAVKAIPLPLPQASIAYPQQGLCADDTATVTLAGQQGGIFSALPQGLVIDPATGTVNLENSTPGTYTVTYAFSNGSCDNTATAQIQVLPLPQISITALPQCDVNPATYSMQVLTSGGELSTSAGNVTNTSGNNWTVTNIPAGQSITLTLVNDNNCVETLGVNAPDCDCPTLNIPVSGGDKQYCEGDTPPALTVTVGAGETADWYDQPTGGNLLAQGTTSFNPGAPGTYYAEARNTASGCVSSIRVAVKAIPLPLPQASIAYPQQGLCADDTATVTLAGQQGGIFSALPQGMVIDPTTGTVNLENSIPGTYTVTYAFSNGSCDNTTTAQIQVLPLPQISITALPQCDVNPATYSMQVLTSGGELSTSAGNVSNTSGNNWTVTNIPAGQSITLTLVNDNNCVETLGVNAPDCDCPTLNIPVSGEDKQYCEGDTPPALTVTVGAGETADWYDQPTGGNLLAQGTTSFTPDQPGTYFAEARNTASGCVSSIRVAVKAIPLPLPQASIAYPQQGLCADDTATVILAGQQGGIFSALPQGMVIDPATGTVNLENSTPGTYTVTYAFSNGSCDNTATAQIQVLPLPQISITALPQCDVNPATYSMQVLTSGGELSTSAGNVSNTSGNNWTVTNIPAGQSITLTLVNTDGCVETLGVNAPDCDCPTLNIPVSGEDKQYCEGDTPPALTVTVGAGETADWYDQPTGGNLLAQGTTSFTPDQPGTYYAEARNTASGCVSSIRVAVKAIPLPLPVAKAGINVELACNEANITLNGNGSSLIGVSYLWTTINGQIDSGADTLNPVVSAPGTYTLTVTDTNTGCKASDSVEVIQNITPPIAEAGADISLSCEDTSITLNGNGSSTGTGITYLWTTTNGQIDSGDDTLNPLVSAHGTYTLTVTDTNTGCKASDSVEVINPDKPVTPSISVISQPSCINESGSFTIDSPVGSEYEYSIDDGVTFQKSNVFENLNPGIYSIVVKNIINSCISDIVEVTINEIPPAEVFISCPPAITIQCGESIDVSNTGLPVVTSSCSNATFTFSDSEITGGCNANTGTFIRTFTAEDELGNTAICTQQITIEDTLPPVLISDFPSDLFITCDAIPEAITPEISDACGGEVSVVLNENKTQSNENCVSSYTVIRVWTATDSCNNTSSFTQRVHVICPVKVYNGLSINDDGINDILFMEGIECYPVNNVKIFNRWGVLVFETDNYNNKENSFKGMSEGRLTIKKEEKLPTGTYFYVISYKEYDNDGSNIRKQTGYFYLSNTD</sequence>
<evidence type="ECO:0000313" key="5">
    <source>
        <dbReference type="Proteomes" id="UP000831290"/>
    </source>
</evidence>
<dbReference type="GO" id="GO:0005975">
    <property type="term" value="P:carbohydrate metabolic process"/>
    <property type="evidence" value="ECO:0007669"/>
    <property type="project" value="UniProtKB-ARBA"/>
</dbReference>
<feature type="domain" description="HYR" evidence="3">
    <location>
        <begin position="7320"/>
        <end position="7405"/>
    </location>
</feature>
<dbReference type="InterPro" id="IPR022409">
    <property type="entry name" value="PKD/Chitinase_dom"/>
</dbReference>
<dbReference type="EMBL" id="CP094358">
    <property type="protein sequence ID" value="UOB16687.1"/>
    <property type="molecule type" value="Genomic_DNA"/>
</dbReference>
<reference evidence="4" key="1">
    <citation type="submission" date="2022-03" db="EMBL/GenBank/DDBJ databases">
        <title>Description of Abyssus ytuae gen. nov., sp. nov., a novel member of the family Flavobacteriaceae isolated from the sediment of Mariana Trench.</title>
        <authorList>
            <person name="Zhang J."/>
            <person name="Xu X."/>
        </authorList>
    </citation>
    <scope>NUCLEOTIDE SEQUENCE</scope>
    <source>
        <strain evidence="4">MT3330</strain>
    </source>
</reference>
<accession>A0A9E6ZWX0</accession>
<dbReference type="GO" id="GO:0004553">
    <property type="term" value="F:hydrolase activity, hydrolyzing O-glycosyl compounds"/>
    <property type="evidence" value="ECO:0007669"/>
    <property type="project" value="UniProtKB-ARBA"/>
</dbReference>
<evidence type="ECO:0000256" key="1">
    <source>
        <dbReference type="ARBA" id="ARBA00022737"/>
    </source>
</evidence>
<feature type="signal peptide" evidence="2">
    <location>
        <begin position="1"/>
        <end position="24"/>
    </location>
</feature>
<protein>
    <submittedName>
        <fullName evidence="4">Gliding motility-associated C-terminal domain-containing protein</fullName>
    </submittedName>
</protein>
<dbReference type="RefSeq" id="WP_255841917.1">
    <property type="nucleotide sequence ID" value="NZ_CP094358.1"/>
</dbReference>
<evidence type="ECO:0000313" key="4">
    <source>
        <dbReference type="EMBL" id="UOB16687.1"/>
    </source>
</evidence>
<dbReference type="InterPro" id="IPR003410">
    <property type="entry name" value="HYR_dom"/>
</dbReference>
<dbReference type="SUPFAM" id="SSF63825">
    <property type="entry name" value="YWTD domain"/>
    <property type="match status" value="1"/>
</dbReference>
<dbReference type="Pfam" id="PF20009">
    <property type="entry name" value="GEVED"/>
    <property type="match status" value="1"/>
</dbReference>
<dbReference type="KEGG" id="fbm:MQE35_13185"/>
<evidence type="ECO:0000256" key="2">
    <source>
        <dbReference type="SAM" id="SignalP"/>
    </source>
</evidence>
<dbReference type="InterPro" id="IPR013320">
    <property type="entry name" value="ConA-like_dom_sf"/>
</dbReference>
<keyword evidence="1" id="KW-0677">Repeat</keyword>
<dbReference type="Pfam" id="PF13385">
    <property type="entry name" value="Laminin_G_3"/>
    <property type="match status" value="1"/>
</dbReference>
<dbReference type="SUPFAM" id="SSF49899">
    <property type="entry name" value="Concanavalin A-like lectins/glucanases"/>
    <property type="match status" value="1"/>
</dbReference>
<evidence type="ECO:0000259" key="3">
    <source>
        <dbReference type="PROSITE" id="PS50825"/>
    </source>
</evidence>
<keyword evidence="2" id="KW-0732">Signal</keyword>
<dbReference type="Gene3D" id="2.60.40.10">
    <property type="entry name" value="Immunoglobulins"/>
    <property type="match status" value="5"/>
</dbReference>
<dbReference type="SUPFAM" id="SSF49299">
    <property type="entry name" value="PKD domain"/>
    <property type="match status" value="2"/>
</dbReference>
<dbReference type="InterPro" id="IPR013783">
    <property type="entry name" value="Ig-like_fold"/>
</dbReference>
<organism evidence="4 5">
    <name type="scientific">Abyssalbus ytuae</name>
    <dbReference type="NCBI Taxonomy" id="2926907"/>
    <lineage>
        <taxon>Bacteria</taxon>
        <taxon>Pseudomonadati</taxon>
        <taxon>Bacteroidota</taxon>
        <taxon>Flavobacteriia</taxon>
        <taxon>Flavobacteriales</taxon>
        <taxon>Flavobacteriaceae</taxon>
        <taxon>Abyssalbus</taxon>
    </lineage>
</organism>